<proteinExistence type="predicted"/>
<organism evidence="1 2">
    <name type="scientific">Ficus carica</name>
    <name type="common">Common fig</name>
    <dbReference type="NCBI Taxonomy" id="3494"/>
    <lineage>
        <taxon>Eukaryota</taxon>
        <taxon>Viridiplantae</taxon>
        <taxon>Streptophyta</taxon>
        <taxon>Embryophyta</taxon>
        <taxon>Tracheophyta</taxon>
        <taxon>Spermatophyta</taxon>
        <taxon>Magnoliopsida</taxon>
        <taxon>eudicotyledons</taxon>
        <taxon>Gunneridae</taxon>
        <taxon>Pentapetalae</taxon>
        <taxon>rosids</taxon>
        <taxon>fabids</taxon>
        <taxon>Rosales</taxon>
        <taxon>Moraceae</taxon>
        <taxon>Ficeae</taxon>
        <taxon>Ficus</taxon>
    </lineage>
</organism>
<gene>
    <name evidence="1" type="ORF">TIFTF001_006497</name>
</gene>
<dbReference type="Proteomes" id="UP001187192">
    <property type="component" value="Unassembled WGS sequence"/>
</dbReference>
<evidence type="ECO:0000313" key="1">
    <source>
        <dbReference type="EMBL" id="GMN37044.1"/>
    </source>
</evidence>
<name>A0AA88DFR0_FICCA</name>
<dbReference type="EMBL" id="BTGU01000006">
    <property type="protein sequence ID" value="GMN37044.1"/>
    <property type="molecule type" value="Genomic_DNA"/>
</dbReference>
<evidence type="ECO:0000313" key="2">
    <source>
        <dbReference type="Proteomes" id="UP001187192"/>
    </source>
</evidence>
<keyword evidence="2" id="KW-1185">Reference proteome</keyword>
<protein>
    <submittedName>
        <fullName evidence="1">Uncharacterized protein</fullName>
    </submittedName>
</protein>
<comment type="caution">
    <text evidence="1">The sequence shown here is derived from an EMBL/GenBank/DDBJ whole genome shotgun (WGS) entry which is preliminary data.</text>
</comment>
<dbReference type="AlphaFoldDB" id="A0AA88DFR0"/>
<reference evidence="1" key="1">
    <citation type="submission" date="2023-07" db="EMBL/GenBank/DDBJ databases">
        <title>draft genome sequence of fig (Ficus carica).</title>
        <authorList>
            <person name="Takahashi T."/>
            <person name="Nishimura K."/>
        </authorList>
    </citation>
    <scope>NUCLEOTIDE SEQUENCE</scope>
</reference>
<sequence>MAISLRHVSTSTISGVNEVLRSSIILPAVLNADSEETVETGIVKMSRAKRESTEKFIDCNLYQSKMLKSSLLVVESSSEKSVTKYFLSSECVVLVVVELAESGRVTLELDEEPDLAGAEKKSKIFFFFRSPAVGRVSSVSVLTCCPNLF</sequence>
<accession>A0AA88DFR0</accession>